<evidence type="ECO:0000313" key="2">
    <source>
        <dbReference type="Proteomes" id="UP000472727"/>
    </source>
</evidence>
<reference evidence="1 2" key="1">
    <citation type="submission" date="2019-06" db="EMBL/GenBank/DDBJ databases">
        <authorList>
            <person name="Palmer J.M."/>
        </authorList>
    </citation>
    <scope>NUCLEOTIDE SEQUENCE [LARGE SCALE GENOMIC DNA]</scope>
    <source>
        <strain evidence="1 2">TWF106</strain>
    </source>
</reference>
<protein>
    <submittedName>
        <fullName evidence="1">Uncharacterized protein</fullName>
    </submittedName>
</protein>
<dbReference type="PANTHER" id="PTHR31749:SF3">
    <property type="entry name" value="KINETOCHORE-ASSOCIATED PROTEIN NSL1 HOMOLOG"/>
    <property type="match status" value="1"/>
</dbReference>
<evidence type="ECO:0000313" key="1">
    <source>
        <dbReference type="EMBL" id="KAF3195082.1"/>
    </source>
</evidence>
<gene>
    <name evidence="1" type="ORF">TWF106_005755</name>
</gene>
<dbReference type="GO" id="GO:0000070">
    <property type="term" value="P:mitotic sister chromatid segregation"/>
    <property type="evidence" value="ECO:0007669"/>
    <property type="project" value="InterPro"/>
</dbReference>
<dbReference type="PANTHER" id="PTHR31749">
    <property type="entry name" value="KINETOCHORE-ASSOCIATED PROTEIN NSL1 HOMOLOG"/>
    <property type="match status" value="1"/>
</dbReference>
<dbReference type="GO" id="GO:0000444">
    <property type="term" value="C:MIS12/MIND type complex"/>
    <property type="evidence" value="ECO:0007669"/>
    <property type="project" value="TreeGrafter"/>
</dbReference>
<comment type="caution">
    <text evidence="1">The sequence shown here is derived from an EMBL/GenBank/DDBJ whole genome shotgun (WGS) entry which is preliminary data.</text>
</comment>
<accession>A0A7C8Q4X8</accession>
<dbReference type="Pfam" id="PF08641">
    <property type="entry name" value="Mis14"/>
    <property type="match status" value="1"/>
</dbReference>
<dbReference type="EMBL" id="WIWS01000263">
    <property type="protein sequence ID" value="KAF3195082.1"/>
    <property type="molecule type" value="Genomic_DNA"/>
</dbReference>
<dbReference type="AlphaFoldDB" id="A0A7C8Q4X8"/>
<proteinExistence type="predicted"/>
<sequence>MADHPKVRLDTIAEYKTVLNRVEQLSRDKLAQHFPPSANSSIKDEAYRKRVEELVAEYVRRLLDLANQNISINGNDIGDVDSVLKAEEEDQYEPYDDKLRVRVNDLIAKVGTATGEVAKLRREVPKRAAAAYEKKLKADIDREVALAEAALKENGDTMDIDDEGGTNVVDWGISPLARQKEVEKAWEDAVGLLPGLKKVREGNIHLSIWFYPPANTVNLQMDGPLTRAQGQVAKAQQVLEHIQQTK</sequence>
<dbReference type="InterPro" id="IPR013950">
    <property type="entry name" value="Mis14/Nsl1"/>
</dbReference>
<name>A0A7C8Q4X8_ORBOL</name>
<dbReference type="Proteomes" id="UP000472727">
    <property type="component" value="Unassembled WGS sequence"/>
</dbReference>
<organism evidence="1 2">
    <name type="scientific">Orbilia oligospora</name>
    <name type="common">Nematode-trapping fungus</name>
    <name type="synonym">Arthrobotrys oligospora</name>
    <dbReference type="NCBI Taxonomy" id="2813651"/>
    <lineage>
        <taxon>Eukaryota</taxon>
        <taxon>Fungi</taxon>
        <taxon>Dikarya</taxon>
        <taxon>Ascomycota</taxon>
        <taxon>Pezizomycotina</taxon>
        <taxon>Orbiliomycetes</taxon>
        <taxon>Orbiliales</taxon>
        <taxon>Orbiliaceae</taxon>
        <taxon>Orbilia</taxon>
    </lineage>
</organism>